<organism evidence="2 3">
    <name type="scientific">Fusobacterium nucleatum subsp. polymorphum</name>
    <name type="common">Fusobacterium polymorphum</name>
    <dbReference type="NCBI Taxonomy" id="76857"/>
    <lineage>
        <taxon>Bacteria</taxon>
        <taxon>Fusobacteriati</taxon>
        <taxon>Fusobacteriota</taxon>
        <taxon>Fusobacteriia</taxon>
        <taxon>Fusobacteriales</taxon>
        <taxon>Fusobacteriaceae</taxon>
        <taxon>Fusobacterium</taxon>
    </lineage>
</organism>
<dbReference type="AlphaFoldDB" id="A0A246ECS8"/>
<dbReference type="SUPFAM" id="SSF52540">
    <property type="entry name" value="P-loop containing nucleoside triphosphate hydrolases"/>
    <property type="match status" value="1"/>
</dbReference>
<name>A0A246ECS8_FUSNP</name>
<reference evidence="2 3" key="1">
    <citation type="submission" date="2017-05" db="EMBL/GenBank/DDBJ databases">
        <title>Genome sequencing of Fusobacterium nucleatum subsp. polymorphum KCOM 1001 (=ChDC F119).</title>
        <authorList>
            <person name="Kook J.-K."/>
            <person name="Park S.-N."/>
            <person name="Lim Y.K."/>
            <person name="Roh H."/>
        </authorList>
    </citation>
    <scope>NUCLEOTIDE SEQUENCE [LARGE SCALE GENOMIC DNA]</scope>
    <source>
        <strain evidence="2 3">KCOM 1001</strain>
    </source>
</reference>
<dbReference type="Pfam" id="PF19263">
    <property type="entry name" value="DUF5906"/>
    <property type="match status" value="1"/>
</dbReference>
<evidence type="ECO:0000313" key="3">
    <source>
        <dbReference type="Proteomes" id="UP000197470"/>
    </source>
</evidence>
<dbReference type="InterPro" id="IPR027417">
    <property type="entry name" value="P-loop_NTPase"/>
</dbReference>
<feature type="domain" description="NrS-1 polymerase-like helicase" evidence="1">
    <location>
        <begin position="242"/>
        <end position="344"/>
    </location>
</feature>
<dbReference type="RefSeq" id="WP_088389669.1">
    <property type="nucleotide sequence ID" value="NZ_NHRT01000002.1"/>
</dbReference>
<proteinExistence type="predicted"/>
<dbReference type="Gene3D" id="3.40.50.300">
    <property type="entry name" value="P-loop containing nucleotide triphosphate hydrolases"/>
    <property type="match status" value="1"/>
</dbReference>
<dbReference type="Proteomes" id="UP000197470">
    <property type="component" value="Unassembled WGS sequence"/>
</dbReference>
<comment type="caution">
    <text evidence="2">The sequence shown here is derived from an EMBL/GenBank/DDBJ whole genome shotgun (WGS) entry which is preliminary data.</text>
</comment>
<gene>
    <name evidence="2" type="ORF">CA839_12190</name>
</gene>
<protein>
    <recommendedName>
        <fullName evidence="1">NrS-1 polymerase-like helicase domain-containing protein</fullName>
    </recommendedName>
</protein>
<evidence type="ECO:0000259" key="1">
    <source>
        <dbReference type="Pfam" id="PF19263"/>
    </source>
</evidence>
<dbReference type="InterPro" id="IPR045455">
    <property type="entry name" value="NrS-1_pol-like_helicase"/>
</dbReference>
<dbReference type="EMBL" id="NHRT01000002">
    <property type="protein sequence ID" value="OWP23747.1"/>
    <property type="molecule type" value="Genomic_DNA"/>
</dbReference>
<accession>A0A246ECS8</accession>
<sequence>MKELKPYEEVEIGDYPFFTTDAETGKITFKKLPVAILTKYLLNQKLKGKYIYKDYAEKTEDAFDNTKGMLRIYNETFGIFELADNFLNKIIKQFFFEDLDTLNFLKCCSFASNKNNRELVSKIMLPSLIEEINRQLERLGNHWNTSFFKGYLAISFKNGTLILNTINKKVEFKEEHSPNYLASIYLPIEYTENILQRENNRLLNYIDFKMSLESIERKDFFKAMLFDYIYTENKSHHIICFNGEHGSGKSTFKEHLMGFNKRNAWCSELNLKSLVGSKFGVPQWFYSNCIFCNETSEKYFEDNATFKQLIAKEMISVEQKGLDVVYLKTFSKVWCIGEEPIRVKMDGGADDRMLNFNWKKEHYDFIDEERYSYKEYYKQINEIDETGNDALLQYLAFQKYEDFTQAIVQGFEVFCRDNYSDNRRSFRRSYEKLFDEEMEKFARQQMSYLSKYESFFEDNKYCFIATTTLKELVNNLNIEEVGKSETLKQHLKMLSTKLKDYKNIKYLTRETSDKKIKLKNGNEFKLIRRTDYTFGLNFKELQAVKELISNNKRLIGDNTQNKFNNINSYFNIITEEDYNILFGTEETHQIIPHGQGKKIEKIEKTVDEMAEELEQFFKAE</sequence>
<evidence type="ECO:0000313" key="2">
    <source>
        <dbReference type="EMBL" id="OWP23747.1"/>
    </source>
</evidence>